<keyword evidence="1" id="KW-0732">Signal</keyword>
<feature type="chain" id="PRO_5035737014" evidence="1">
    <location>
        <begin position="26"/>
        <end position="210"/>
    </location>
</feature>
<proteinExistence type="predicted"/>
<dbReference type="EMBL" id="CM029038">
    <property type="protein sequence ID" value="KAG2650461.1"/>
    <property type="molecule type" value="Genomic_DNA"/>
</dbReference>
<accession>A0A8T0WLE4</accession>
<comment type="caution">
    <text evidence="2">The sequence shown here is derived from an EMBL/GenBank/DDBJ whole genome shotgun (WGS) entry which is preliminary data.</text>
</comment>
<evidence type="ECO:0000313" key="3">
    <source>
        <dbReference type="Proteomes" id="UP000823388"/>
    </source>
</evidence>
<gene>
    <name evidence="2" type="ORF">PVAP13_1NG193514</name>
</gene>
<keyword evidence="3" id="KW-1185">Reference proteome</keyword>
<name>A0A8T0WLE4_PANVG</name>
<sequence length="210" mass="23257">MKVLPISHRLSVAALATTRLLVCHADPLLQHQQAPSMECSRYRIYACLAGGAKFGNLPSRIVLGNGGLGAFASRTAGCSAASSYPESDASSRICGREEEDEIQAVISCTKAMASREELRKDWDLILKNKLVNTSPDWFIMLIVDLNIENRAQLLFCLWRVWHLRNNAVHGDDKASVCGSARFVESYWKSLLEIRHGKENDKKGKAPLVDS</sequence>
<dbReference type="Proteomes" id="UP000823388">
    <property type="component" value="Chromosome 1N"/>
</dbReference>
<evidence type="ECO:0000256" key="1">
    <source>
        <dbReference type="SAM" id="SignalP"/>
    </source>
</evidence>
<organism evidence="2 3">
    <name type="scientific">Panicum virgatum</name>
    <name type="common">Blackwell switchgrass</name>
    <dbReference type="NCBI Taxonomy" id="38727"/>
    <lineage>
        <taxon>Eukaryota</taxon>
        <taxon>Viridiplantae</taxon>
        <taxon>Streptophyta</taxon>
        <taxon>Embryophyta</taxon>
        <taxon>Tracheophyta</taxon>
        <taxon>Spermatophyta</taxon>
        <taxon>Magnoliopsida</taxon>
        <taxon>Liliopsida</taxon>
        <taxon>Poales</taxon>
        <taxon>Poaceae</taxon>
        <taxon>PACMAD clade</taxon>
        <taxon>Panicoideae</taxon>
        <taxon>Panicodae</taxon>
        <taxon>Paniceae</taxon>
        <taxon>Panicinae</taxon>
        <taxon>Panicum</taxon>
        <taxon>Panicum sect. Hiantes</taxon>
    </lineage>
</organism>
<protein>
    <submittedName>
        <fullName evidence="2">Uncharacterized protein</fullName>
    </submittedName>
</protein>
<feature type="signal peptide" evidence="1">
    <location>
        <begin position="1"/>
        <end position="25"/>
    </location>
</feature>
<dbReference type="AlphaFoldDB" id="A0A8T0WLE4"/>
<evidence type="ECO:0000313" key="2">
    <source>
        <dbReference type="EMBL" id="KAG2650461.1"/>
    </source>
</evidence>
<reference evidence="2" key="1">
    <citation type="submission" date="2020-05" db="EMBL/GenBank/DDBJ databases">
        <title>WGS assembly of Panicum virgatum.</title>
        <authorList>
            <person name="Lovell J.T."/>
            <person name="Jenkins J."/>
            <person name="Shu S."/>
            <person name="Juenger T.E."/>
            <person name="Schmutz J."/>
        </authorList>
    </citation>
    <scope>NUCLEOTIDE SEQUENCE</scope>
    <source>
        <strain evidence="2">AP13</strain>
    </source>
</reference>